<reference evidence="1 2" key="1">
    <citation type="submission" date="2017-09" db="EMBL/GenBank/DDBJ databases">
        <title>Large-scale bioinformatics analysis of Bacillus genomes uncovers conserved roles of natural products in bacterial physiology.</title>
        <authorList>
            <consortium name="Agbiome Team Llc"/>
            <person name="Bleich R.M."/>
            <person name="Kirk G.J."/>
            <person name="Santa Maria K.C."/>
            <person name="Allen S.E."/>
            <person name="Farag S."/>
            <person name="Shank E.A."/>
            <person name="Bowers A."/>
        </authorList>
    </citation>
    <scope>NUCLEOTIDE SEQUENCE [LARGE SCALE GENOMIC DNA]</scope>
    <source>
        <strain evidence="1 2">AFS027647</strain>
    </source>
</reference>
<dbReference type="Proteomes" id="UP000220691">
    <property type="component" value="Unassembled WGS sequence"/>
</dbReference>
<evidence type="ECO:0000313" key="1">
    <source>
        <dbReference type="EMBL" id="PEN97873.1"/>
    </source>
</evidence>
<organism evidence="1 2">
    <name type="scientific">Bacillus cereus</name>
    <dbReference type="NCBI Taxonomy" id="1396"/>
    <lineage>
        <taxon>Bacteria</taxon>
        <taxon>Bacillati</taxon>
        <taxon>Bacillota</taxon>
        <taxon>Bacilli</taxon>
        <taxon>Bacillales</taxon>
        <taxon>Bacillaceae</taxon>
        <taxon>Bacillus</taxon>
        <taxon>Bacillus cereus group</taxon>
    </lineage>
</organism>
<dbReference type="RefSeq" id="WP_098126448.1">
    <property type="nucleotide sequence ID" value="NZ_NUAN01000071.1"/>
</dbReference>
<name>A0A9X6YMC4_BACCE</name>
<dbReference type="EMBL" id="NUAN01000071">
    <property type="protein sequence ID" value="PEN97873.1"/>
    <property type="molecule type" value="Genomic_DNA"/>
</dbReference>
<accession>A0A9X6YMC4</accession>
<comment type="caution">
    <text evidence="1">The sequence shown here is derived from an EMBL/GenBank/DDBJ whole genome shotgun (WGS) entry which is preliminary data.</text>
</comment>
<protein>
    <submittedName>
        <fullName evidence="1">Uncharacterized protein</fullName>
    </submittedName>
</protein>
<evidence type="ECO:0000313" key="2">
    <source>
        <dbReference type="Proteomes" id="UP000220691"/>
    </source>
</evidence>
<gene>
    <name evidence="1" type="ORF">CN553_12615</name>
</gene>
<sequence length="126" mass="14255">MTALIEPVLLGEFYGWDEGRTGADLIAHHFEEKEEYIGSLQILLASYDVEGCEGDAFVLFLENGKMYEVHGSHCSCFGLENQWSPEEVTIEELEFRLKNSGGSNAWRLELLLVLENLKDIQTEAIN</sequence>
<proteinExistence type="predicted"/>
<dbReference type="AlphaFoldDB" id="A0A9X6YMC4"/>